<keyword evidence="1" id="KW-0812">Transmembrane</keyword>
<keyword evidence="1" id="KW-1133">Transmembrane helix</keyword>
<evidence type="ECO:0000313" key="2">
    <source>
        <dbReference type="EMBL" id="RVV98718.1"/>
    </source>
</evidence>
<evidence type="ECO:0000256" key="1">
    <source>
        <dbReference type="SAM" id="Phobius"/>
    </source>
</evidence>
<dbReference type="OrthoDB" id="7907876at2"/>
<feature type="transmembrane region" description="Helical" evidence="1">
    <location>
        <begin position="6"/>
        <end position="30"/>
    </location>
</feature>
<organism evidence="2 3">
    <name type="scientific">Mesobaculum littorinae</name>
    <dbReference type="NCBI Taxonomy" id="2486419"/>
    <lineage>
        <taxon>Bacteria</taxon>
        <taxon>Pseudomonadati</taxon>
        <taxon>Pseudomonadota</taxon>
        <taxon>Alphaproteobacteria</taxon>
        <taxon>Rhodobacterales</taxon>
        <taxon>Roseobacteraceae</taxon>
        <taxon>Mesobaculum</taxon>
    </lineage>
</organism>
<dbReference type="AlphaFoldDB" id="A0A438AJ61"/>
<accession>A0A438AJ61</accession>
<dbReference type="Pfam" id="PF10617">
    <property type="entry name" value="DUF2474"/>
    <property type="match status" value="1"/>
</dbReference>
<dbReference type="EMBL" id="RQXX01000002">
    <property type="protein sequence ID" value="RVV98718.1"/>
    <property type="molecule type" value="Genomic_DNA"/>
</dbReference>
<dbReference type="InterPro" id="IPR018895">
    <property type="entry name" value="DUF2474"/>
</dbReference>
<name>A0A438AJ61_9RHOB</name>
<gene>
    <name evidence="2" type="ORF">EKE94_07390</name>
</gene>
<keyword evidence="3" id="KW-1185">Reference proteome</keyword>
<dbReference type="Proteomes" id="UP000285908">
    <property type="component" value="Unassembled WGS sequence"/>
</dbReference>
<evidence type="ECO:0000313" key="3">
    <source>
        <dbReference type="Proteomes" id="UP000285908"/>
    </source>
</evidence>
<protein>
    <submittedName>
        <fullName evidence="2">DUF2474 family protein</fullName>
    </submittedName>
</protein>
<reference evidence="2 3" key="1">
    <citation type="submission" date="2018-11" db="EMBL/GenBank/DDBJ databases">
        <title>Mesobaculum littorinae gen. nov., sp. nov., isolated from Littorina scabra that represents a novel genus of the order Rhodobacteraceae.</title>
        <authorList>
            <person name="Li F."/>
        </authorList>
    </citation>
    <scope>NUCLEOTIDE SEQUENCE [LARGE SCALE GENOMIC DNA]</scope>
    <source>
        <strain evidence="2 3">M0103</strain>
    </source>
</reference>
<sequence length="31" mass="3443">MWRKLGWFALIWVLSVAALGLVAMALRAVIS</sequence>
<keyword evidence="1" id="KW-0472">Membrane</keyword>
<proteinExistence type="predicted"/>
<comment type="caution">
    <text evidence="2">The sequence shown here is derived from an EMBL/GenBank/DDBJ whole genome shotgun (WGS) entry which is preliminary data.</text>
</comment>
<dbReference type="RefSeq" id="WP_127905949.1">
    <property type="nucleotide sequence ID" value="NZ_RQXX01000002.1"/>
</dbReference>